<dbReference type="InterPro" id="IPR002401">
    <property type="entry name" value="Cyt_P450_E_grp-I"/>
</dbReference>
<dbReference type="PANTHER" id="PTHR24305:SF232">
    <property type="entry name" value="P450, PUTATIVE (EUROFUNG)-RELATED"/>
    <property type="match status" value="1"/>
</dbReference>
<feature type="transmembrane region" description="Helical" evidence="10">
    <location>
        <begin position="15"/>
        <end position="32"/>
    </location>
</feature>
<dbReference type="InterPro" id="IPR017972">
    <property type="entry name" value="Cyt_P450_CS"/>
</dbReference>
<keyword evidence="10" id="KW-1133">Transmembrane helix</keyword>
<keyword evidence="12" id="KW-1185">Reference proteome</keyword>
<reference evidence="11" key="1">
    <citation type="submission" date="2022-10" db="EMBL/GenBank/DDBJ databases">
        <title>Culturing micro-colonial fungi from biological soil crusts in the Mojave desert and describing Neophaeococcomyces mojavensis, and introducing the new genera and species Taxawa tesnikishii.</title>
        <authorList>
            <person name="Kurbessoian T."/>
            <person name="Stajich J.E."/>
        </authorList>
    </citation>
    <scope>NUCLEOTIDE SEQUENCE</scope>
    <source>
        <strain evidence="11">TK_41</strain>
    </source>
</reference>
<dbReference type="EMBL" id="JAPDRK010000019">
    <property type="protein sequence ID" value="KAJ9604176.1"/>
    <property type="molecule type" value="Genomic_DNA"/>
</dbReference>
<dbReference type="InterPro" id="IPR036396">
    <property type="entry name" value="Cyt_P450_sf"/>
</dbReference>
<feature type="binding site" description="axial binding residue" evidence="7">
    <location>
        <position position="471"/>
    </location>
    <ligand>
        <name>heme</name>
        <dbReference type="ChEBI" id="CHEBI:30413"/>
    </ligand>
    <ligandPart>
        <name>Fe</name>
        <dbReference type="ChEBI" id="CHEBI:18248"/>
    </ligandPart>
</feature>
<sequence>MFLDQLSDGLHQIPAWYLLNLVGLLIAVYLGINRYGGGLNHIPGPALAPFSNLWRFLVVWGRRPELEHIRLHEKYGPLVRLGPRVVSVADPAAISVIYALNAGFVKSGFYPVQQTIAKGRRLYTMFSTTDEKFHAKLRRAVSNAYAMSTLVQFEPLVDSTTLAFLDQLEKRFADRVGPDGVCDFSTWLQFYAFDVIGELTFSKRLGFVERGEDVDGIIKNLEWLLNYAAIVGQLPFLDRIFLKNPVRLFASQIGLISSSTPVATFARNRVAARQDVEQGEEKPGSSPGSKPGRRDFLSRFTEAHHKDREFISRERVLALTVANMFAGSDTTAISLRAIFYYLLRNPEDMENLMKELEQIKDDSANADGMFNWNSVKDLPYLSAVVKEGLRCHPAAGLTLERIVPPQGITICGRFIPGGTIVGCSAWTVHRSPLFGAHPEQFRPKRWIEASTEQKRLMENSLFTFGAGSHTCIGRNISYLEMYKLVPALLTRFEVGFADPSKPWKLHNAWFVKQSEFNVRLRRKQ</sequence>
<evidence type="ECO:0000256" key="7">
    <source>
        <dbReference type="PIRSR" id="PIRSR602401-1"/>
    </source>
</evidence>
<gene>
    <name evidence="11" type="ORF">H2200_011010</name>
</gene>
<protein>
    <recommendedName>
        <fullName evidence="13">Pisatin demethylase</fullName>
    </recommendedName>
</protein>
<evidence type="ECO:0000256" key="4">
    <source>
        <dbReference type="ARBA" id="ARBA00023002"/>
    </source>
</evidence>
<evidence type="ECO:0000256" key="2">
    <source>
        <dbReference type="ARBA" id="ARBA00010617"/>
    </source>
</evidence>
<dbReference type="AlphaFoldDB" id="A0AA39CDE1"/>
<keyword evidence="6 8" id="KW-0503">Monooxygenase</keyword>
<evidence type="ECO:0000256" key="3">
    <source>
        <dbReference type="ARBA" id="ARBA00022723"/>
    </source>
</evidence>
<dbReference type="GO" id="GO:0016705">
    <property type="term" value="F:oxidoreductase activity, acting on paired donors, with incorporation or reduction of molecular oxygen"/>
    <property type="evidence" value="ECO:0007669"/>
    <property type="project" value="InterPro"/>
</dbReference>
<evidence type="ECO:0000313" key="11">
    <source>
        <dbReference type="EMBL" id="KAJ9604176.1"/>
    </source>
</evidence>
<evidence type="ECO:0000256" key="1">
    <source>
        <dbReference type="ARBA" id="ARBA00001971"/>
    </source>
</evidence>
<dbReference type="Proteomes" id="UP001172673">
    <property type="component" value="Unassembled WGS sequence"/>
</dbReference>
<dbReference type="Pfam" id="PF00067">
    <property type="entry name" value="p450"/>
    <property type="match status" value="1"/>
</dbReference>
<dbReference type="InterPro" id="IPR050121">
    <property type="entry name" value="Cytochrome_P450_monoxygenase"/>
</dbReference>
<keyword evidence="7 8" id="KW-0349">Heme</keyword>
<dbReference type="InterPro" id="IPR001128">
    <property type="entry name" value="Cyt_P450"/>
</dbReference>
<dbReference type="Gene3D" id="1.10.630.10">
    <property type="entry name" value="Cytochrome P450"/>
    <property type="match status" value="1"/>
</dbReference>
<dbReference type="PRINTS" id="PR00385">
    <property type="entry name" value="P450"/>
</dbReference>
<keyword evidence="10" id="KW-0472">Membrane</keyword>
<evidence type="ECO:0000256" key="6">
    <source>
        <dbReference type="ARBA" id="ARBA00023033"/>
    </source>
</evidence>
<comment type="caution">
    <text evidence="11">The sequence shown here is derived from an EMBL/GenBank/DDBJ whole genome shotgun (WGS) entry which is preliminary data.</text>
</comment>
<evidence type="ECO:0008006" key="13">
    <source>
        <dbReference type="Google" id="ProtNLM"/>
    </source>
</evidence>
<evidence type="ECO:0000256" key="10">
    <source>
        <dbReference type="SAM" id="Phobius"/>
    </source>
</evidence>
<comment type="similarity">
    <text evidence="2 8">Belongs to the cytochrome P450 family.</text>
</comment>
<evidence type="ECO:0000256" key="5">
    <source>
        <dbReference type="ARBA" id="ARBA00023004"/>
    </source>
</evidence>
<name>A0AA39CDE1_9EURO</name>
<organism evidence="11 12">
    <name type="scientific">Cladophialophora chaetospira</name>
    <dbReference type="NCBI Taxonomy" id="386627"/>
    <lineage>
        <taxon>Eukaryota</taxon>
        <taxon>Fungi</taxon>
        <taxon>Dikarya</taxon>
        <taxon>Ascomycota</taxon>
        <taxon>Pezizomycotina</taxon>
        <taxon>Eurotiomycetes</taxon>
        <taxon>Chaetothyriomycetidae</taxon>
        <taxon>Chaetothyriales</taxon>
        <taxon>Herpotrichiellaceae</taxon>
        <taxon>Cladophialophora</taxon>
    </lineage>
</organism>
<dbReference type="PRINTS" id="PR00463">
    <property type="entry name" value="EP450I"/>
</dbReference>
<keyword evidence="10" id="KW-0812">Transmembrane</keyword>
<keyword evidence="4 8" id="KW-0560">Oxidoreductase</keyword>
<evidence type="ECO:0000256" key="8">
    <source>
        <dbReference type="RuleBase" id="RU000461"/>
    </source>
</evidence>
<proteinExistence type="inferred from homology"/>
<accession>A0AA39CDE1</accession>
<dbReference type="SUPFAM" id="SSF48264">
    <property type="entry name" value="Cytochrome P450"/>
    <property type="match status" value="1"/>
</dbReference>
<dbReference type="GO" id="GO:0004497">
    <property type="term" value="F:monooxygenase activity"/>
    <property type="evidence" value="ECO:0007669"/>
    <property type="project" value="UniProtKB-KW"/>
</dbReference>
<comment type="cofactor">
    <cofactor evidence="1 7">
        <name>heme</name>
        <dbReference type="ChEBI" id="CHEBI:30413"/>
    </cofactor>
</comment>
<dbReference type="CDD" id="cd11060">
    <property type="entry name" value="CYP57A1-like"/>
    <property type="match status" value="1"/>
</dbReference>
<dbReference type="PROSITE" id="PS00086">
    <property type="entry name" value="CYTOCHROME_P450"/>
    <property type="match status" value="1"/>
</dbReference>
<feature type="compositionally biased region" description="Basic and acidic residues" evidence="9">
    <location>
        <begin position="273"/>
        <end position="283"/>
    </location>
</feature>
<dbReference type="GO" id="GO:0005506">
    <property type="term" value="F:iron ion binding"/>
    <property type="evidence" value="ECO:0007669"/>
    <property type="project" value="InterPro"/>
</dbReference>
<dbReference type="PANTHER" id="PTHR24305">
    <property type="entry name" value="CYTOCHROME P450"/>
    <property type="match status" value="1"/>
</dbReference>
<keyword evidence="5 7" id="KW-0408">Iron</keyword>
<evidence type="ECO:0000256" key="9">
    <source>
        <dbReference type="SAM" id="MobiDB-lite"/>
    </source>
</evidence>
<feature type="region of interest" description="Disordered" evidence="9">
    <location>
        <begin position="273"/>
        <end position="295"/>
    </location>
</feature>
<keyword evidence="3 7" id="KW-0479">Metal-binding</keyword>
<dbReference type="GO" id="GO:0020037">
    <property type="term" value="F:heme binding"/>
    <property type="evidence" value="ECO:0007669"/>
    <property type="project" value="InterPro"/>
</dbReference>
<dbReference type="FunFam" id="1.10.630.10:FF:000050">
    <property type="entry name" value="Cytochrome P450 monooxygenase"/>
    <property type="match status" value="1"/>
</dbReference>
<evidence type="ECO:0000313" key="12">
    <source>
        <dbReference type="Proteomes" id="UP001172673"/>
    </source>
</evidence>